<dbReference type="WBParaSite" id="nRc.2.0.1.t12413-RA">
    <property type="protein sequence ID" value="nRc.2.0.1.t12413-RA"/>
    <property type="gene ID" value="nRc.2.0.1.g12413"/>
</dbReference>
<protein>
    <submittedName>
        <fullName evidence="3">Acetyl-coenzyme A synthetase N-terminal domain-containing protein</fullName>
    </submittedName>
</protein>
<dbReference type="GO" id="GO:0006085">
    <property type="term" value="P:acetyl-CoA biosynthetic process"/>
    <property type="evidence" value="ECO:0007669"/>
    <property type="project" value="TreeGrafter"/>
</dbReference>
<dbReference type="Pfam" id="PF16177">
    <property type="entry name" value="ACAS_N"/>
    <property type="match status" value="1"/>
</dbReference>
<evidence type="ECO:0000313" key="2">
    <source>
        <dbReference type="Proteomes" id="UP000887565"/>
    </source>
</evidence>
<dbReference type="PANTHER" id="PTHR24095:SF14">
    <property type="entry name" value="ACETYL-COENZYME A SYNTHETASE 1"/>
    <property type="match status" value="1"/>
</dbReference>
<keyword evidence="2" id="KW-1185">Reference proteome</keyword>
<organism evidence="2 3">
    <name type="scientific">Romanomermis culicivorax</name>
    <name type="common">Nematode worm</name>
    <dbReference type="NCBI Taxonomy" id="13658"/>
    <lineage>
        <taxon>Eukaryota</taxon>
        <taxon>Metazoa</taxon>
        <taxon>Ecdysozoa</taxon>
        <taxon>Nematoda</taxon>
        <taxon>Enoplea</taxon>
        <taxon>Dorylaimia</taxon>
        <taxon>Mermithida</taxon>
        <taxon>Mermithoidea</taxon>
        <taxon>Mermithidae</taxon>
        <taxon>Romanomermis</taxon>
    </lineage>
</organism>
<proteinExistence type="predicted"/>
<feature type="domain" description="Acetyl-coenzyme A synthetase N-terminal" evidence="1">
    <location>
        <begin position="54"/>
        <end position="109"/>
    </location>
</feature>
<dbReference type="Gene3D" id="3.40.50.12780">
    <property type="entry name" value="N-terminal domain of ligase-like"/>
    <property type="match status" value="1"/>
</dbReference>
<dbReference type="PANTHER" id="PTHR24095">
    <property type="entry name" value="ACETYL-COENZYME A SYNTHETASE"/>
    <property type="match status" value="1"/>
</dbReference>
<reference evidence="3" key="1">
    <citation type="submission" date="2022-11" db="UniProtKB">
        <authorList>
            <consortium name="WormBaseParasite"/>
        </authorList>
    </citation>
    <scope>IDENTIFICATION</scope>
</reference>
<evidence type="ECO:0000259" key="1">
    <source>
        <dbReference type="Pfam" id="PF16177"/>
    </source>
</evidence>
<evidence type="ECO:0000313" key="3">
    <source>
        <dbReference type="WBParaSite" id="nRc.2.0.1.t12413-RA"/>
    </source>
</evidence>
<dbReference type="AlphaFoldDB" id="A0A915IF41"/>
<name>A0A915IF41_ROMCU</name>
<accession>A0A915IF41</accession>
<dbReference type="InterPro" id="IPR032387">
    <property type="entry name" value="ACAS_N"/>
</dbReference>
<dbReference type="GO" id="GO:0003987">
    <property type="term" value="F:acetate-CoA ligase activity"/>
    <property type="evidence" value="ECO:0007669"/>
    <property type="project" value="TreeGrafter"/>
</dbReference>
<sequence>MKWTKLLSKNRSKFFEWILRDKNHAKSLSYVSLPPPQEHLPEIAALEPNLKTQHDFYSFSLQYPDLFWGTVAKNRLQWTKPFDKVQNHDLKNHHYRWFTGGELNVATNCVDRH</sequence>
<dbReference type="GO" id="GO:0005739">
    <property type="term" value="C:mitochondrion"/>
    <property type="evidence" value="ECO:0007669"/>
    <property type="project" value="TreeGrafter"/>
</dbReference>
<dbReference type="Proteomes" id="UP000887565">
    <property type="component" value="Unplaced"/>
</dbReference>
<dbReference type="InterPro" id="IPR042099">
    <property type="entry name" value="ANL_N_sf"/>
</dbReference>